<gene>
    <name evidence="2" type="ORF">FJU30_26200</name>
</gene>
<protein>
    <submittedName>
        <fullName evidence="2">Uncharacterized protein</fullName>
    </submittedName>
</protein>
<keyword evidence="3" id="KW-1185">Reference proteome</keyword>
<evidence type="ECO:0000313" key="3">
    <source>
        <dbReference type="Proteomes" id="UP000335415"/>
    </source>
</evidence>
<comment type="caution">
    <text evidence="2">The sequence shown here is derived from an EMBL/GenBank/DDBJ whole genome shotgun (WGS) entry which is preliminary data.</text>
</comment>
<keyword evidence="1" id="KW-1133">Transmembrane helix</keyword>
<keyword evidence="1" id="KW-0812">Transmembrane</keyword>
<feature type="transmembrane region" description="Helical" evidence="1">
    <location>
        <begin position="129"/>
        <end position="152"/>
    </location>
</feature>
<dbReference type="Proteomes" id="UP000335415">
    <property type="component" value="Unassembled WGS sequence"/>
</dbReference>
<keyword evidence="1" id="KW-0472">Membrane</keyword>
<evidence type="ECO:0000313" key="2">
    <source>
        <dbReference type="EMBL" id="KAA8994544.1"/>
    </source>
</evidence>
<proteinExistence type="predicted"/>
<feature type="transmembrane region" description="Helical" evidence="1">
    <location>
        <begin position="172"/>
        <end position="191"/>
    </location>
</feature>
<evidence type="ECO:0000256" key="1">
    <source>
        <dbReference type="SAM" id="Phobius"/>
    </source>
</evidence>
<reference evidence="2 3" key="1">
    <citation type="submission" date="2019-09" db="EMBL/GenBank/DDBJ databases">
        <authorList>
            <person name="Li Y."/>
        </authorList>
    </citation>
    <scope>NUCLEOTIDE SEQUENCE [LARGE SCALE GENOMIC DNA]</scope>
    <source>
        <strain evidence="2 3">L3-3HA</strain>
    </source>
</reference>
<dbReference type="EMBL" id="VYKJ01000029">
    <property type="protein sequence ID" value="KAA8994544.1"/>
    <property type="molecule type" value="Genomic_DNA"/>
</dbReference>
<dbReference type="RefSeq" id="WP_150437874.1">
    <property type="nucleotide sequence ID" value="NZ_VYKJ01000029.1"/>
</dbReference>
<dbReference type="OrthoDB" id="6636762at2"/>
<accession>A0A5J5FR51</accession>
<dbReference type="AlphaFoldDB" id="A0A5J5FR51"/>
<organism evidence="2 3">
    <name type="scientific">Affinibrenneria salicis</name>
    <dbReference type="NCBI Taxonomy" id="2590031"/>
    <lineage>
        <taxon>Bacteria</taxon>
        <taxon>Pseudomonadati</taxon>
        <taxon>Pseudomonadota</taxon>
        <taxon>Gammaproteobacteria</taxon>
        <taxon>Enterobacterales</taxon>
        <taxon>Pectobacteriaceae</taxon>
        <taxon>Affinibrenneria</taxon>
    </lineage>
</organism>
<feature type="transmembrane region" description="Helical" evidence="1">
    <location>
        <begin position="12"/>
        <end position="31"/>
    </location>
</feature>
<name>A0A5J5FR51_9GAMM</name>
<sequence>MTELIDIFSKIILPILALTLTIIGLKSRWVIKTDILFERYSKLSKFTYELSTQLNDEKLKKISSEYGYAAITREKGLTRDERYALLNMINPVEGIEEYHTCSDYLKINVVHSGFSWKRKKHNNILYRKIISFISFIVYFIGAIMLSSPILYLPLQDSFIGTIFHSLSFKARFGLTIYIMAVGAFLLVPSLNKLSKLYRASKLIESTNQLR</sequence>